<protein>
    <submittedName>
        <fullName evidence="3">DNA-binding protein</fullName>
    </submittedName>
</protein>
<evidence type="ECO:0000256" key="1">
    <source>
        <dbReference type="SAM" id="Coils"/>
    </source>
</evidence>
<gene>
    <name evidence="3" type="ORF">H8L47_01165</name>
</gene>
<evidence type="ECO:0000259" key="2">
    <source>
        <dbReference type="Pfam" id="PF11740"/>
    </source>
</evidence>
<dbReference type="RefSeq" id="WP_186951409.1">
    <property type="nucleotide sequence ID" value="NZ_JACOFX010000001.1"/>
</dbReference>
<dbReference type="EMBL" id="JACOFX010000001">
    <property type="protein sequence ID" value="MBC3906168.1"/>
    <property type="molecule type" value="Genomic_DNA"/>
</dbReference>
<comment type="caution">
    <text evidence="3">The sequence shown here is derived from an EMBL/GenBank/DDBJ whole genome shotgun (WGS) entry which is preliminary data.</text>
</comment>
<reference evidence="3 4" key="1">
    <citation type="submission" date="2020-08" db="EMBL/GenBank/DDBJ databases">
        <title>Novel species isolated from subtropical streams in China.</title>
        <authorList>
            <person name="Lu H."/>
        </authorList>
    </citation>
    <scope>NUCLEOTIDE SEQUENCE [LARGE SCALE GENOMIC DNA]</scope>
    <source>
        <strain evidence="3 4">NL8W</strain>
    </source>
</reference>
<feature type="coiled-coil region" evidence="1">
    <location>
        <begin position="229"/>
        <end position="256"/>
    </location>
</feature>
<dbReference type="InterPro" id="IPR021104">
    <property type="entry name" value="KfrA_DNA-bd_N"/>
</dbReference>
<name>A0ABR6Z348_9BURK</name>
<keyword evidence="1" id="KW-0175">Coiled coil</keyword>
<dbReference type="Proteomes" id="UP000646911">
    <property type="component" value="Unassembled WGS sequence"/>
</dbReference>
<keyword evidence="3" id="KW-0238">DNA-binding</keyword>
<organism evidence="3 4">
    <name type="scientific">Undibacterium umbellatum</name>
    <dbReference type="NCBI Taxonomy" id="2762300"/>
    <lineage>
        <taxon>Bacteria</taxon>
        <taxon>Pseudomonadati</taxon>
        <taxon>Pseudomonadota</taxon>
        <taxon>Betaproteobacteria</taxon>
        <taxon>Burkholderiales</taxon>
        <taxon>Oxalobacteraceae</taxon>
        <taxon>Undibacterium</taxon>
    </lineage>
</organism>
<sequence>MDTPAQNERMLLADIETLREQFPQTQDLYREVCIAMFFRYGVTPTANKLYQLVRKGSMSAPAEALNRFWEVLREKSRVRIEHPDLPEALKQATAEMAVSLWMTAMGQAQESLTTYRSEVAEQLVEAKAAKEAAEMSEQAANKAMEANLLKLKSTEAIIQDLEHRITALQTKNEGLASQLDAGKAEIINCQSQLKERSLEFTLELEKQRQVSQMTEERFNASEKRALMEIDRERQQSGKLQKELDQARSLMAELIKNHQKELLIKHDDIGSLRQEIGSLQGNLSALNESRDFMLKELSSERGRLEILQSHLSSIKTEREEVQKQLHIAADKIISLHAELVAERAARQAEKQLELQIKPTTAAVSENENAD</sequence>
<dbReference type="GO" id="GO:0003677">
    <property type="term" value="F:DNA binding"/>
    <property type="evidence" value="ECO:0007669"/>
    <property type="project" value="UniProtKB-KW"/>
</dbReference>
<feature type="coiled-coil region" evidence="1">
    <location>
        <begin position="126"/>
        <end position="178"/>
    </location>
</feature>
<evidence type="ECO:0000313" key="3">
    <source>
        <dbReference type="EMBL" id="MBC3906168.1"/>
    </source>
</evidence>
<feature type="domain" description="KfrA N-terminal DNA-binding" evidence="2">
    <location>
        <begin position="33"/>
        <end position="142"/>
    </location>
</feature>
<keyword evidence="4" id="KW-1185">Reference proteome</keyword>
<accession>A0ABR6Z348</accession>
<evidence type="ECO:0000313" key="4">
    <source>
        <dbReference type="Proteomes" id="UP000646911"/>
    </source>
</evidence>
<dbReference type="Pfam" id="PF11740">
    <property type="entry name" value="KfrA_N"/>
    <property type="match status" value="1"/>
</dbReference>
<proteinExistence type="predicted"/>